<evidence type="ECO:0000313" key="8">
    <source>
        <dbReference type="Proteomes" id="UP000420635"/>
    </source>
</evidence>
<dbReference type="Proteomes" id="UP000420635">
    <property type="component" value="Unassembled WGS sequence"/>
</dbReference>
<dbReference type="RefSeq" id="WP_117727933.1">
    <property type="nucleotide sequence ID" value="NZ_JBALKF010000032.1"/>
</dbReference>
<organism evidence="3 8">
    <name type="scientific">Segatella copri</name>
    <dbReference type="NCBI Taxonomy" id="165179"/>
    <lineage>
        <taxon>Bacteria</taxon>
        <taxon>Pseudomonadati</taxon>
        <taxon>Bacteroidota</taxon>
        <taxon>Bacteroidia</taxon>
        <taxon>Bacteroidales</taxon>
        <taxon>Prevotellaceae</taxon>
        <taxon>Segatella</taxon>
    </lineage>
</organism>
<protein>
    <submittedName>
        <fullName evidence="3">Phosphatase PAP2 family protein</fullName>
    </submittedName>
</protein>
<dbReference type="PANTHER" id="PTHR14969">
    <property type="entry name" value="SPHINGOSINE-1-PHOSPHATE PHOSPHOHYDROLASE"/>
    <property type="match status" value="1"/>
</dbReference>
<gene>
    <name evidence="5" type="ORF">DXB80_07575</name>
    <name evidence="3" type="ORF">F7D59_09370</name>
    <name evidence="4" type="ORF">F7D62_10505</name>
</gene>
<reference evidence="3" key="3">
    <citation type="submission" date="2022-12" db="EMBL/GenBank/DDBJ databases">
        <title>Distinct polysaccharide growth profiles of human intestinal Prevotella copri isolates.</title>
        <authorList>
            <person name="Fehlner-Peach H."/>
            <person name="Magnabosco C."/>
            <person name="Raghavan V."/>
            <person name="Scher J.U."/>
            <person name="Tett A."/>
            <person name="Cox L.M."/>
            <person name="Gottsegen C."/>
            <person name="Watters A."/>
            <person name="Wiltshire- Gordon J.D."/>
            <person name="Segata N."/>
            <person name="Bonneau R."/>
            <person name="Littman D.R."/>
        </authorList>
    </citation>
    <scope>NUCLEOTIDE SEQUENCE</scope>
    <source>
        <strain evidence="3">IP54</strain>
    </source>
</reference>
<feature type="transmembrane region" description="Helical" evidence="1">
    <location>
        <begin position="28"/>
        <end position="50"/>
    </location>
</feature>
<dbReference type="EMBL" id="QSUC01000016">
    <property type="protein sequence ID" value="RGN09554.1"/>
    <property type="molecule type" value="Genomic_DNA"/>
</dbReference>
<evidence type="ECO:0000259" key="2">
    <source>
        <dbReference type="SMART" id="SM00014"/>
    </source>
</evidence>
<sequence>MDFSRIQDFDMQLLHVFNGSENVWLDQMAMALTSGWTWIPLYIVLFVVVIRNNEMMGQIALVVGGAVLCIFLADGLVDGIIKPLAERYRPSSDPMFKYTVQVVDNMRLKSFSFCSAHAANTLSLAIFFSLLIRSKLVTWTLLLWSLVNCWTRLYLGVHYPVDILCGLAIGAVVGVVVYLIYIRMYYRISPKIKYISNQYTSTGYDYDDVDKIMTVVIFTLIMVVFYATCQMAYL</sequence>
<comment type="caution">
    <text evidence="3">The sequence shown here is derived from an EMBL/GenBank/DDBJ whole genome shotgun (WGS) entry which is preliminary data.</text>
</comment>
<keyword evidence="1" id="KW-0812">Transmembrane</keyword>
<accession>A0A3E5AEE3</accession>
<dbReference type="Pfam" id="PF01569">
    <property type="entry name" value="PAP2"/>
    <property type="match status" value="1"/>
</dbReference>
<evidence type="ECO:0000313" key="7">
    <source>
        <dbReference type="Proteomes" id="UP000390763"/>
    </source>
</evidence>
<evidence type="ECO:0000256" key="1">
    <source>
        <dbReference type="SAM" id="Phobius"/>
    </source>
</evidence>
<keyword evidence="1" id="KW-0472">Membrane</keyword>
<reference evidence="5 6" key="1">
    <citation type="submission" date="2018-08" db="EMBL/GenBank/DDBJ databases">
        <title>A genome reference for cultivated species of the human gut microbiota.</title>
        <authorList>
            <person name="Zou Y."/>
            <person name="Xue W."/>
            <person name="Luo G."/>
        </authorList>
    </citation>
    <scope>NUCLEOTIDE SEQUENCE [LARGE SCALE GENOMIC DNA]</scope>
    <source>
        <strain evidence="5 6">OM06-11</strain>
    </source>
</reference>
<dbReference type="Proteomes" id="UP000261245">
    <property type="component" value="Unassembled WGS sequence"/>
</dbReference>
<feature type="domain" description="Phosphatidic acid phosphatase type 2/haloperoxidase" evidence="2">
    <location>
        <begin position="63"/>
        <end position="178"/>
    </location>
</feature>
<keyword evidence="1" id="KW-1133">Transmembrane helix</keyword>
<dbReference type="EMBL" id="VZBT01000081">
    <property type="protein sequence ID" value="MQO04519.1"/>
    <property type="molecule type" value="Genomic_DNA"/>
</dbReference>
<feature type="transmembrane region" description="Helical" evidence="1">
    <location>
        <begin position="59"/>
        <end position="81"/>
    </location>
</feature>
<feature type="transmembrane region" description="Helical" evidence="1">
    <location>
        <begin position="161"/>
        <end position="181"/>
    </location>
</feature>
<dbReference type="InterPro" id="IPR000326">
    <property type="entry name" value="PAP2/HPO"/>
</dbReference>
<evidence type="ECO:0000313" key="5">
    <source>
        <dbReference type="EMBL" id="RGN09554.1"/>
    </source>
</evidence>
<dbReference type="SMART" id="SM00014">
    <property type="entry name" value="acidPPc"/>
    <property type="match status" value="1"/>
</dbReference>
<dbReference type="AlphaFoldDB" id="A0A3E5AEE3"/>
<feature type="transmembrane region" description="Helical" evidence="1">
    <location>
        <begin position="136"/>
        <end position="155"/>
    </location>
</feature>
<evidence type="ECO:0000313" key="4">
    <source>
        <dbReference type="EMBL" id="MQO04519.1"/>
    </source>
</evidence>
<feature type="transmembrane region" description="Helical" evidence="1">
    <location>
        <begin position="212"/>
        <end position="233"/>
    </location>
</feature>
<evidence type="ECO:0000313" key="6">
    <source>
        <dbReference type="Proteomes" id="UP000261245"/>
    </source>
</evidence>
<dbReference type="Gene3D" id="1.20.144.10">
    <property type="entry name" value="Phosphatidic acid phosphatase type 2/haloperoxidase"/>
    <property type="match status" value="1"/>
</dbReference>
<reference evidence="7 8" key="2">
    <citation type="submission" date="2019-09" db="EMBL/GenBank/DDBJ databases">
        <title>Distinct polysaccharide growth profiles of human intestinal Prevotella copri isolates.</title>
        <authorList>
            <person name="Fehlner-Peach H."/>
            <person name="Magnabosco C."/>
            <person name="Raghavan V."/>
            <person name="Scher J.U."/>
            <person name="Tett A."/>
            <person name="Cox L.M."/>
            <person name="Gottsegen C."/>
            <person name="Watters A."/>
            <person name="Wiltshire- Gordon J.D."/>
            <person name="Segata N."/>
            <person name="Bonneau R."/>
            <person name="Littman D.R."/>
        </authorList>
    </citation>
    <scope>NUCLEOTIDE SEQUENCE [LARGE SCALE GENOMIC DNA]</scope>
    <source>
        <strain evidence="4">IAK279</strain>
        <strain evidence="7">iAK279</strain>
        <strain evidence="8">iP54</strain>
    </source>
</reference>
<name>A0A3E5AEE3_9BACT</name>
<dbReference type="SUPFAM" id="SSF48317">
    <property type="entry name" value="Acid phosphatase/Vanadium-dependent haloperoxidase"/>
    <property type="match status" value="1"/>
</dbReference>
<evidence type="ECO:0000313" key="3">
    <source>
        <dbReference type="EMBL" id="MQN90049.1"/>
    </source>
</evidence>
<proteinExistence type="predicted"/>
<dbReference type="Proteomes" id="UP000390763">
    <property type="component" value="Unassembled WGS sequence"/>
</dbReference>
<dbReference type="EMBL" id="VZBQ01000114">
    <property type="protein sequence ID" value="MQN90049.1"/>
    <property type="molecule type" value="Genomic_DNA"/>
</dbReference>
<dbReference type="PANTHER" id="PTHR14969:SF13">
    <property type="entry name" value="AT30094P"/>
    <property type="match status" value="1"/>
</dbReference>
<dbReference type="InterPro" id="IPR036938">
    <property type="entry name" value="PAP2/HPO_sf"/>
</dbReference>